<dbReference type="SUPFAM" id="SSF48452">
    <property type="entry name" value="TPR-like"/>
    <property type="match status" value="1"/>
</dbReference>
<proteinExistence type="predicted"/>
<evidence type="ECO:0000256" key="1">
    <source>
        <dbReference type="ARBA" id="ARBA00022737"/>
    </source>
</evidence>
<keyword evidence="5" id="KW-0812">Transmembrane</keyword>
<name>A0A448NZR8_9ACTN</name>
<evidence type="ECO:0000256" key="2">
    <source>
        <dbReference type="ARBA" id="ARBA00022803"/>
    </source>
</evidence>
<feature type="compositionally biased region" description="Basic and acidic residues" evidence="4">
    <location>
        <begin position="167"/>
        <end position="177"/>
    </location>
</feature>
<dbReference type="AlphaFoldDB" id="A0A448NZR8"/>
<feature type="compositionally biased region" description="Polar residues" evidence="4">
    <location>
        <begin position="241"/>
        <end position="252"/>
    </location>
</feature>
<reference evidence="6 7" key="1">
    <citation type="submission" date="2018-12" db="EMBL/GenBank/DDBJ databases">
        <authorList>
            <consortium name="Pathogen Informatics"/>
        </authorList>
    </citation>
    <scope>NUCLEOTIDE SEQUENCE [LARGE SCALE GENOMIC DNA]</scope>
    <source>
        <strain evidence="6 7">NCTC13652</strain>
    </source>
</reference>
<dbReference type="Proteomes" id="UP000277858">
    <property type="component" value="Chromosome"/>
</dbReference>
<dbReference type="Gene3D" id="1.25.40.10">
    <property type="entry name" value="Tetratricopeptide repeat domain"/>
    <property type="match status" value="1"/>
</dbReference>
<dbReference type="Pfam" id="PF07719">
    <property type="entry name" value="TPR_2"/>
    <property type="match status" value="1"/>
</dbReference>
<evidence type="ECO:0000313" key="6">
    <source>
        <dbReference type="EMBL" id="VEI03420.1"/>
    </source>
</evidence>
<sequence length="252" mass="27639">MDRLIPAAATATAMAAAARRGQRLRAIAVGILTALLLAFGAKLLVDVVSNAAGRSALGRQDYAGAQSWFENNLSLNWFTPWLAHYNTGVALYYQQNWKGAETQFEKALPLAPDDKKCTVAMNLSWTLEAKGDSLKQIGDTPHAALAWGQAKDVAKRAKCDNSQQPRKKSESRDRDKGSQAQQKASTNSRLQSKIKQAGAQQQANEQQDESSQTPSQKLDQLTKGNQAGQRQEQRNRDNEDSSPARNKGDQSW</sequence>
<dbReference type="PROSITE" id="PS50005">
    <property type="entry name" value="TPR"/>
    <property type="match status" value="1"/>
</dbReference>
<organism evidence="6 7">
    <name type="scientific">Acidipropionibacterium jensenii</name>
    <dbReference type="NCBI Taxonomy" id="1749"/>
    <lineage>
        <taxon>Bacteria</taxon>
        <taxon>Bacillati</taxon>
        <taxon>Actinomycetota</taxon>
        <taxon>Actinomycetes</taxon>
        <taxon>Propionibacteriales</taxon>
        <taxon>Propionibacteriaceae</taxon>
        <taxon>Acidipropionibacterium</taxon>
    </lineage>
</organism>
<dbReference type="InterPro" id="IPR013105">
    <property type="entry name" value="TPR_2"/>
</dbReference>
<evidence type="ECO:0000256" key="4">
    <source>
        <dbReference type="SAM" id="MobiDB-lite"/>
    </source>
</evidence>
<keyword evidence="7" id="KW-1185">Reference proteome</keyword>
<evidence type="ECO:0000313" key="7">
    <source>
        <dbReference type="Proteomes" id="UP000277858"/>
    </source>
</evidence>
<keyword evidence="5" id="KW-1133">Transmembrane helix</keyword>
<evidence type="ECO:0000256" key="5">
    <source>
        <dbReference type="SAM" id="Phobius"/>
    </source>
</evidence>
<dbReference type="SMART" id="SM00028">
    <property type="entry name" value="TPR"/>
    <property type="match status" value="1"/>
</dbReference>
<keyword evidence="5" id="KW-0472">Membrane</keyword>
<dbReference type="OrthoDB" id="3712155at2"/>
<keyword evidence="1" id="KW-0677">Repeat</keyword>
<feature type="transmembrane region" description="Helical" evidence="5">
    <location>
        <begin position="27"/>
        <end position="45"/>
    </location>
</feature>
<dbReference type="RefSeq" id="WP_028703841.1">
    <property type="nucleotide sequence ID" value="NZ_JAKDOF010000006.1"/>
</dbReference>
<dbReference type="InterPro" id="IPR019734">
    <property type="entry name" value="TPR_rpt"/>
</dbReference>
<protein>
    <submittedName>
        <fullName evidence="6">Tetratricopeptide repeat</fullName>
    </submittedName>
</protein>
<dbReference type="InterPro" id="IPR011990">
    <property type="entry name" value="TPR-like_helical_dom_sf"/>
</dbReference>
<feature type="repeat" description="TPR" evidence="3">
    <location>
        <begin position="81"/>
        <end position="114"/>
    </location>
</feature>
<feature type="compositionally biased region" description="Polar residues" evidence="4">
    <location>
        <begin position="178"/>
        <end position="194"/>
    </location>
</feature>
<feature type="region of interest" description="Disordered" evidence="4">
    <location>
        <begin position="155"/>
        <end position="252"/>
    </location>
</feature>
<feature type="compositionally biased region" description="Low complexity" evidence="4">
    <location>
        <begin position="196"/>
        <end position="212"/>
    </location>
</feature>
<accession>A0A448NZR8</accession>
<dbReference type="EMBL" id="LR134473">
    <property type="protein sequence ID" value="VEI03420.1"/>
    <property type="molecule type" value="Genomic_DNA"/>
</dbReference>
<feature type="compositionally biased region" description="Polar residues" evidence="4">
    <location>
        <begin position="213"/>
        <end position="230"/>
    </location>
</feature>
<gene>
    <name evidence="6" type="ORF">NCTC13652_01623</name>
</gene>
<evidence type="ECO:0000256" key="3">
    <source>
        <dbReference type="PROSITE-ProRule" id="PRU00339"/>
    </source>
</evidence>
<keyword evidence="2 3" id="KW-0802">TPR repeat</keyword>
<dbReference type="STRING" id="1122997.GCA_000425285_02588"/>